<organism evidence="5 6">
    <name type="scientific">Phytohabitans aurantiacus</name>
    <dbReference type="NCBI Taxonomy" id="3016789"/>
    <lineage>
        <taxon>Bacteria</taxon>
        <taxon>Bacillati</taxon>
        <taxon>Actinomycetota</taxon>
        <taxon>Actinomycetes</taxon>
        <taxon>Micromonosporales</taxon>
        <taxon>Micromonosporaceae</taxon>
    </lineage>
</organism>
<dbReference type="InterPro" id="IPR051081">
    <property type="entry name" value="HTH_MetalResp_TranReg"/>
</dbReference>
<dbReference type="PANTHER" id="PTHR33154">
    <property type="entry name" value="TRANSCRIPTIONAL REGULATOR, ARSR FAMILY"/>
    <property type="match status" value="1"/>
</dbReference>
<dbReference type="Gene3D" id="1.10.10.10">
    <property type="entry name" value="Winged helix-like DNA-binding domain superfamily/Winged helix DNA-binding domain"/>
    <property type="match status" value="1"/>
</dbReference>
<evidence type="ECO:0000256" key="1">
    <source>
        <dbReference type="ARBA" id="ARBA00023015"/>
    </source>
</evidence>
<dbReference type="SMART" id="SM00418">
    <property type="entry name" value="HTH_ARSR"/>
    <property type="match status" value="1"/>
</dbReference>
<evidence type="ECO:0000313" key="6">
    <source>
        <dbReference type="Proteomes" id="UP001144280"/>
    </source>
</evidence>
<dbReference type="SUPFAM" id="SSF46785">
    <property type="entry name" value="Winged helix' DNA-binding domain"/>
    <property type="match status" value="1"/>
</dbReference>
<keyword evidence="1" id="KW-0805">Transcription regulation</keyword>
<evidence type="ECO:0000256" key="3">
    <source>
        <dbReference type="ARBA" id="ARBA00023163"/>
    </source>
</evidence>
<accession>A0ABQ5RB22</accession>
<protein>
    <submittedName>
        <fullName evidence="5">Transcriptional regulator</fullName>
    </submittedName>
</protein>
<name>A0ABQ5RB22_9ACTN</name>
<reference evidence="5" key="1">
    <citation type="submission" date="2022-12" db="EMBL/GenBank/DDBJ databases">
        <title>New Phytohabitans aurantiacus sp. RD004123 nov., an actinomycete isolated from soil.</title>
        <authorList>
            <person name="Triningsih D.W."/>
            <person name="Harunari E."/>
            <person name="Igarashi Y."/>
        </authorList>
    </citation>
    <scope>NUCLEOTIDE SEQUENCE</scope>
    <source>
        <strain evidence="5">RD004123</strain>
    </source>
</reference>
<keyword evidence="3" id="KW-0804">Transcription</keyword>
<dbReference type="PANTHER" id="PTHR33154:SF15">
    <property type="entry name" value="REGULATORY PROTEIN ARSR"/>
    <property type="match status" value="1"/>
</dbReference>
<dbReference type="Proteomes" id="UP001144280">
    <property type="component" value="Unassembled WGS sequence"/>
</dbReference>
<dbReference type="EMBL" id="BSDI01000085">
    <property type="protein sequence ID" value="GLI03438.1"/>
    <property type="molecule type" value="Genomic_DNA"/>
</dbReference>
<proteinExistence type="predicted"/>
<evidence type="ECO:0000256" key="2">
    <source>
        <dbReference type="ARBA" id="ARBA00023125"/>
    </source>
</evidence>
<evidence type="ECO:0000313" key="5">
    <source>
        <dbReference type="EMBL" id="GLI03438.1"/>
    </source>
</evidence>
<evidence type="ECO:0000259" key="4">
    <source>
        <dbReference type="SMART" id="SM00418"/>
    </source>
</evidence>
<dbReference type="Pfam" id="PF12840">
    <property type="entry name" value="HTH_20"/>
    <property type="match status" value="1"/>
</dbReference>
<keyword evidence="2" id="KW-0238">DNA-binding</keyword>
<dbReference type="CDD" id="cd00090">
    <property type="entry name" value="HTH_ARSR"/>
    <property type="match status" value="1"/>
</dbReference>
<dbReference type="InterPro" id="IPR011991">
    <property type="entry name" value="ArsR-like_HTH"/>
</dbReference>
<keyword evidence="6" id="KW-1185">Reference proteome</keyword>
<gene>
    <name evidence="5" type="ORF">Pa4123_87160</name>
</gene>
<dbReference type="InterPro" id="IPR036388">
    <property type="entry name" value="WH-like_DNA-bd_sf"/>
</dbReference>
<comment type="caution">
    <text evidence="5">The sequence shown here is derived from an EMBL/GenBank/DDBJ whole genome shotgun (WGS) entry which is preliminary data.</text>
</comment>
<sequence>MEVVQELLYISCMTKEIRQITDSGVLAAMSHPLRRRLMDVLKVYGPSTVSQLADRTDQAVANVSHHLKVLGACELIEEAPELARDRRERWWRLVSAGVRWTTADFDGDPAAAAVASAAQSLNLDRHASLVRQWFATSEAERARWENSPFATGKWMHLTPAELARLEAELIEVFSRWADRDLPDDGERREPVFAFAYGVPAQP</sequence>
<dbReference type="InterPro" id="IPR001845">
    <property type="entry name" value="HTH_ArsR_DNA-bd_dom"/>
</dbReference>
<dbReference type="InterPro" id="IPR036390">
    <property type="entry name" value="WH_DNA-bd_sf"/>
</dbReference>
<feature type="domain" description="HTH arsR-type" evidence="4">
    <location>
        <begin position="24"/>
        <end position="171"/>
    </location>
</feature>